<dbReference type="GO" id="GO:0033499">
    <property type="term" value="P:galactose catabolic process via UDP-galactose, Leloir pathway"/>
    <property type="evidence" value="ECO:0007669"/>
    <property type="project" value="TreeGrafter"/>
</dbReference>
<keyword evidence="2" id="KW-0413">Isomerase</keyword>
<dbReference type="SUPFAM" id="SSF74650">
    <property type="entry name" value="Galactose mutarotase-like"/>
    <property type="match status" value="1"/>
</dbReference>
<dbReference type="Proteomes" id="UP000050920">
    <property type="component" value="Unassembled WGS sequence"/>
</dbReference>
<reference evidence="4 5" key="1">
    <citation type="journal article" date="2015" name="Genome Announc.">
        <title>Expanding the biotechnology potential of lactobacilli through comparative genomics of 213 strains and associated genera.</title>
        <authorList>
            <person name="Sun Z."/>
            <person name="Harris H.M."/>
            <person name="McCann A."/>
            <person name="Guo C."/>
            <person name="Argimon S."/>
            <person name="Zhang W."/>
            <person name="Yang X."/>
            <person name="Jeffery I.B."/>
            <person name="Cooney J.C."/>
            <person name="Kagawa T.F."/>
            <person name="Liu W."/>
            <person name="Song Y."/>
            <person name="Salvetti E."/>
            <person name="Wrobel A."/>
            <person name="Rasinkangas P."/>
            <person name="Parkhill J."/>
            <person name="Rea M.C."/>
            <person name="O'Sullivan O."/>
            <person name="Ritari J."/>
            <person name="Douillard F.P."/>
            <person name="Paul Ross R."/>
            <person name="Yang R."/>
            <person name="Briner A.E."/>
            <person name="Felis G.E."/>
            <person name="de Vos W.M."/>
            <person name="Barrangou R."/>
            <person name="Klaenhammer T.R."/>
            <person name="Caufield P.W."/>
            <person name="Cui Y."/>
            <person name="Zhang H."/>
            <person name="O'Toole P.W."/>
        </authorList>
    </citation>
    <scope>NUCLEOTIDE SEQUENCE [LARGE SCALE GENOMIC DNA]</scope>
    <source>
        <strain evidence="4 5">DSM 21115</strain>
    </source>
</reference>
<sequence length="342" mass="37975">MKIETEVFGQIDGQDVLRYVLTNDHQTRLAVLSLGGTIQEFVVVEDGEEHPLTIGLPTLADYQQNVFNISQSVGRVAGRIGGAQFDLDGETYHVDMNEENHSLHGGYHGFTKINFAGTTMKNVDMACVTLTHQVKATDDNYPGNLDLTFRFILDNENRVIIEYGGHTDEPTLFNPTNHIYWNVTNDRTSIAGQWLKINSNERVEPGAEKVPTGKLLPVTDTAYDFQAPQELQTALNRLQAENGKVEFDDAYKVAPSLTTPMAEVGDTAGNRVVKIYSDRNGLVIFTADPVNADKQANHEYDSLATEAQTLPDAINHPGFGDITLSPDKSVNRHIIFQYEHLK</sequence>
<comment type="similarity">
    <text evidence="1">Belongs to the aldose epimerase family.</text>
</comment>
<dbReference type="PANTHER" id="PTHR10091:SF0">
    <property type="entry name" value="GALACTOSE MUTAROTASE"/>
    <property type="match status" value="1"/>
</dbReference>
<dbReference type="GO" id="GO:0004034">
    <property type="term" value="F:aldose 1-epimerase activity"/>
    <property type="evidence" value="ECO:0007669"/>
    <property type="project" value="TreeGrafter"/>
</dbReference>
<dbReference type="GO" id="GO:0006006">
    <property type="term" value="P:glucose metabolic process"/>
    <property type="evidence" value="ECO:0007669"/>
    <property type="project" value="TreeGrafter"/>
</dbReference>
<dbReference type="Pfam" id="PF01263">
    <property type="entry name" value="Aldose_epim"/>
    <property type="match status" value="1"/>
</dbReference>
<dbReference type="GO" id="GO:0030246">
    <property type="term" value="F:carbohydrate binding"/>
    <property type="evidence" value="ECO:0007669"/>
    <property type="project" value="InterPro"/>
</dbReference>
<dbReference type="CDD" id="cd09019">
    <property type="entry name" value="galactose_mutarotase_like"/>
    <property type="match status" value="1"/>
</dbReference>
<dbReference type="InterPro" id="IPR008183">
    <property type="entry name" value="Aldose_1/G6P_1-epimerase"/>
</dbReference>
<organism evidence="4 5">
    <name type="scientific">Lactiplantibacillus fabifermentans DSM 21115</name>
    <dbReference type="NCBI Taxonomy" id="1413187"/>
    <lineage>
        <taxon>Bacteria</taxon>
        <taxon>Bacillati</taxon>
        <taxon>Bacillota</taxon>
        <taxon>Bacilli</taxon>
        <taxon>Lactobacillales</taxon>
        <taxon>Lactobacillaceae</taxon>
        <taxon>Lactiplantibacillus</taxon>
    </lineage>
</organism>
<keyword evidence="5" id="KW-1185">Reference proteome</keyword>
<evidence type="ECO:0000313" key="4">
    <source>
        <dbReference type="EMBL" id="KRO27313.1"/>
    </source>
</evidence>
<dbReference type="RefSeq" id="WP_024626457.1">
    <property type="nucleotide sequence ID" value="NZ_AYGX02000082.1"/>
</dbReference>
<gene>
    <name evidence="4" type="ORF">DY78_GL000164</name>
</gene>
<dbReference type="EMBL" id="AYGX02000082">
    <property type="protein sequence ID" value="KRO27313.1"/>
    <property type="molecule type" value="Genomic_DNA"/>
</dbReference>
<evidence type="ECO:0000256" key="1">
    <source>
        <dbReference type="ARBA" id="ARBA00006206"/>
    </source>
</evidence>
<dbReference type="InterPro" id="IPR014718">
    <property type="entry name" value="GH-type_carb-bd"/>
</dbReference>
<dbReference type="InterPro" id="IPR047215">
    <property type="entry name" value="Galactose_mutarotase-like"/>
</dbReference>
<evidence type="ECO:0000256" key="3">
    <source>
        <dbReference type="ARBA" id="ARBA00023277"/>
    </source>
</evidence>
<accession>A0A0R2NNI6</accession>
<dbReference type="GO" id="GO:0005737">
    <property type="term" value="C:cytoplasm"/>
    <property type="evidence" value="ECO:0007669"/>
    <property type="project" value="TreeGrafter"/>
</dbReference>
<comment type="caution">
    <text evidence="4">The sequence shown here is derived from an EMBL/GenBank/DDBJ whole genome shotgun (WGS) entry which is preliminary data.</text>
</comment>
<dbReference type="InterPro" id="IPR011013">
    <property type="entry name" value="Gal_mutarotase_sf_dom"/>
</dbReference>
<dbReference type="PANTHER" id="PTHR10091">
    <property type="entry name" value="ALDOSE-1-EPIMERASE"/>
    <property type="match status" value="1"/>
</dbReference>
<keyword evidence="3" id="KW-0119">Carbohydrate metabolism</keyword>
<protein>
    <submittedName>
        <fullName evidence="4">Aldose 1-epimerase</fullName>
    </submittedName>
</protein>
<evidence type="ECO:0000256" key="2">
    <source>
        <dbReference type="ARBA" id="ARBA00023235"/>
    </source>
</evidence>
<evidence type="ECO:0000313" key="5">
    <source>
        <dbReference type="Proteomes" id="UP000050920"/>
    </source>
</evidence>
<dbReference type="AlphaFoldDB" id="A0A0R2NNI6"/>
<proteinExistence type="inferred from homology"/>
<dbReference type="Gene3D" id="2.70.98.10">
    <property type="match status" value="1"/>
</dbReference>
<name>A0A0R2NNI6_9LACO</name>